<feature type="region of interest" description="Disordered" evidence="1">
    <location>
        <begin position="1"/>
        <end position="32"/>
    </location>
</feature>
<evidence type="ECO:0000313" key="3">
    <source>
        <dbReference type="Proteomes" id="UP000274922"/>
    </source>
</evidence>
<organism evidence="2 3">
    <name type="scientific">Caulochytrium protostelioides</name>
    <dbReference type="NCBI Taxonomy" id="1555241"/>
    <lineage>
        <taxon>Eukaryota</taxon>
        <taxon>Fungi</taxon>
        <taxon>Fungi incertae sedis</taxon>
        <taxon>Chytridiomycota</taxon>
        <taxon>Chytridiomycota incertae sedis</taxon>
        <taxon>Chytridiomycetes</taxon>
        <taxon>Caulochytriales</taxon>
        <taxon>Caulochytriaceae</taxon>
        <taxon>Caulochytrium</taxon>
    </lineage>
</organism>
<gene>
    <name evidence="2" type="ORF">CXG81DRAFT_21118</name>
</gene>
<accession>A0A4P9WYU9</accession>
<proteinExistence type="predicted"/>
<dbReference type="AlphaFoldDB" id="A0A4P9WYU9"/>
<dbReference type="EMBL" id="ML014378">
    <property type="protein sequence ID" value="RKO98691.1"/>
    <property type="molecule type" value="Genomic_DNA"/>
</dbReference>
<feature type="compositionally biased region" description="Basic and acidic residues" evidence="1">
    <location>
        <begin position="178"/>
        <end position="187"/>
    </location>
</feature>
<feature type="compositionally biased region" description="Polar residues" evidence="1">
    <location>
        <begin position="60"/>
        <end position="71"/>
    </location>
</feature>
<evidence type="ECO:0000256" key="1">
    <source>
        <dbReference type="SAM" id="MobiDB-lite"/>
    </source>
</evidence>
<evidence type="ECO:0000313" key="2">
    <source>
        <dbReference type="EMBL" id="RKO98691.1"/>
    </source>
</evidence>
<sequence length="591" mass="61097">MTVDAAAVQRPWPEPRRLEHTAPHRMPLHSLAGHDHGHLMETAMPLASLPGLSDPPPDATTLSASSDSLNSAPEDVSSGLESSEPFPNTVVASTRSPEPTRDPIIAQLLINRQHQSDVSAADEEERQRRMYNMLRYSHHYKRLQVQHANSIWDTDLTQALDETCEGRASKHSATAADGRVDRSEADSHAFPMKQPRPPMGLLGTLPRHPSTATFAATQPSPSPSHCPSPHPDAVTLPPRTPRTLQTTLPSTLSGDLTAALDALSMAPLDGVNDGRAAATHDRDPSGMDAKGWDTAASGSADSRPVLSPHDVPQLGASTASFCTSAASLSFHPASAPAPVPAPMLSLKKTRRVSFSDNLCQVMVTPAGMAGDGALSTIASETSYLTSSLSSVQSSASRSSTDTGGSAASGSSGSSGSTHSQRLAFENSPGRPGMGLGAVYVEHGPAMPARAHRIPLDPSDIHLSATSLDSASFPLGRSPASPAGNCPLAQVAARKLLPSEPFPHPPSSSVPVAPTSFATMGSSVASINSSVVSGSSNLSLSSLITGGGGMVRSSSGGCLAATPSSLSPRPTSCLRTEICLEGTSSTPESAPR</sequence>
<reference evidence="3" key="1">
    <citation type="journal article" date="2018" name="Nat. Microbiol.">
        <title>Leveraging single-cell genomics to expand the fungal tree of life.</title>
        <authorList>
            <person name="Ahrendt S.R."/>
            <person name="Quandt C.A."/>
            <person name="Ciobanu D."/>
            <person name="Clum A."/>
            <person name="Salamov A."/>
            <person name="Andreopoulos B."/>
            <person name="Cheng J.F."/>
            <person name="Woyke T."/>
            <person name="Pelin A."/>
            <person name="Henrissat B."/>
            <person name="Reynolds N.K."/>
            <person name="Benny G.L."/>
            <person name="Smith M.E."/>
            <person name="James T.Y."/>
            <person name="Grigoriev I.V."/>
        </authorList>
    </citation>
    <scope>NUCLEOTIDE SEQUENCE [LARGE SCALE GENOMIC DNA]</scope>
    <source>
        <strain evidence="3">ATCC 52028</strain>
    </source>
</reference>
<feature type="compositionally biased region" description="Basic and acidic residues" evidence="1">
    <location>
        <begin position="13"/>
        <end position="22"/>
    </location>
</feature>
<feature type="region of interest" description="Disordered" evidence="1">
    <location>
        <begin position="274"/>
        <end position="305"/>
    </location>
</feature>
<dbReference type="OrthoDB" id="2137303at2759"/>
<feature type="region of interest" description="Disordered" evidence="1">
    <location>
        <begin position="391"/>
        <end position="430"/>
    </location>
</feature>
<feature type="compositionally biased region" description="Pro residues" evidence="1">
    <location>
        <begin position="220"/>
        <end position="230"/>
    </location>
</feature>
<protein>
    <submittedName>
        <fullName evidence="2">Uncharacterized protein</fullName>
    </submittedName>
</protein>
<feature type="compositionally biased region" description="Low complexity" evidence="1">
    <location>
        <begin position="391"/>
        <end position="419"/>
    </location>
</feature>
<keyword evidence="3" id="KW-1185">Reference proteome</keyword>
<feature type="region of interest" description="Disordered" evidence="1">
    <location>
        <begin position="167"/>
        <end position="241"/>
    </location>
</feature>
<name>A0A4P9WYU9_9FUNG</name>
<feature type="region of interest" description="Disordered" evidence="1">
    <location>
        <begin position="46"/>
        <end position="100"/>
    </location>
</feature>
<dbReference type="Proteomes" id="UP000274922">
    <property type="component" value="Unassembled WGS sequence"/>
</dbReference>